<dbReference type="PANTHER" id="PTHR35526:SF3">
    <property type="entry name" value="ANTI-SIGMA-F FACTOR RSBW"/>
    <property type="match status" value="1"/>
</dbReference>
<proteinExistence type="predicted"/>
<evidence type="ECO:0000313" key="2">
    <source>
        <dbReference type="Proteomes" id="UP000198415"/>
    </source>
</evidence>
<dbReference type="InterPro" id="IPR050267">
    <property type="entry name" value="Anti-sigma-factor_SerPK"/>
</dbReference>
<evidence type="ECO:0000313" key="1">
    <source>
        <dbReference type="EMBL" id="SNR63580.1"/>
    </source>
</evidence>
<reference evidence="1 2" key="1">
    <citation type="submission" date="2017-06" db="EMBL/GenBank/DDBJ databases">
        <authorList>
            <person name="Kim H.J."/>
            <person name="Triplett B.A."/>
        </authorList>
    </citation>
    <scope>NUCLEOTIDE SEQUENCE [LARGE SCALE GENOMIC DNA]</scope>
    <source>
        <strain evidence="1 2">DSM 43151</strain>
    </source>
</reference>
<keyword evidence="2" id="KW-1185">Reference proteome</keyword>
<sequence>MAADSPHLIGWSGDALEESVMAVIDPDTAVIEVTLRGHWDRRLSWRARAVLDKCLAEHPTGMIVDLHRLSDPHAVSAPLWLTLCAQGAALQPPIAIGVCLPAPISLARRLRRLGARDWLVMYASVAQARTALAHRRPLVDRMHLALPPDPAAAALARSLISDACQGWDLPHLLQRGRLVASELVVNAAEHAGTDIEMIVSPRGQGATAALHLAVYDGDPALPRVRDPVPGPLGMSLTDRGLGLRIVGAAASAWGALPARGGKLVWAILRNRPEALS</sequence>
<accession>A0A238XY09</accession>
<dbReference type="CDD" id="cd16936">
    <property type="entry name" value="HATPase_RsbW-like"/>
    <property type="match status" value="1"/>
</dbReference>
<dbReference type="RefSeq" id="WP_089293292.1">
    <property type="nucleotide sequence ID" value="NZ_BOMU01000038.1"/>
</dbReference>
<dbReference type="AlphaFoldDB" id="A0A238XY09"/>
<dbReference type="PANTHER" id="PTHR35526">
    <property type="entry name" value="ANTI-SIGMA-F FACTOR RSBW-RELATED"/>
    <property type="match status" value="1"/>
</dbReference>
<protein>
    <recommendedName>
        <fullName evidence="3">Anti-sigma regulatory factor (Ser/Thr protein kinase)</fullName>
    </recommendedName>
</protein>
<dbReference type="InterPro" id="IPR036890">
    <property type="entry name" value="HATPase_C_sf"/>
</dbReference>
<gene>
    <name evidence="1" type="ORF">SAMN06264365_10488</name>
</gene>
<evidence type="ECO:0008006" key="3">
    <source>
        <dbReference type="Google" id="ProtNLM"/>
    </source>
</evidence>
<dbReference type="Gene3D" id="3.30.565.10">
    <property type="entry name" value="Histidine kinase-like ATPase, C-terminal domain"/>
    <property type="match status" value="1"/>
</dbReference>
<organism evidence="1 2">
    <name type="scientific">Actinoplanes regularis</name>
    <dbReference type="NCBI Taxonomy" id="52697"/>
    <lineage>
        <taxon>Bacteria</taxon>
        <taxon>Bacillati</taxon>
        <taxon>Actinomycetota</taxon>
        <taxon>Actinomycetes</taxon>
        <taxon>Micromonosporales</taxon>
        <taxon>Micromonosporaceae</taxon>
        <taxon>Actinoplanes</taxon>
    </lineage>
</organism>
<dbReference type="EMBL" id="FZNR01000004">
    <property type="protein sequence ID" value="SNR63580.1"/>
    <property type="molecule type" value="Genomic_DNA"/>
</dbReference>
<name>A0A238XY09_9ACTN</name>
<dbReference type="OrthoDB" id="3364147at2"/>
<dbReference type="Proteomes" id="UP000198415">
    <property type="component" value="Unassembled WGS sequence"/>
</dbReference>